<dbReference type="SUPFAM" id="SSF51206">
    <property type="entry name" value="cAMP-binding domain-like"/>
    <property type="match status" value="1"/>
</dbReference>
<dbReference type="CDD" id="cd00038">
    <property type="entry name" value="CAP_ED"/>
    <property type="match status" value="1"/>
</dbReference>
<dbReference type="EMBL" id="JAGTTL010000021">
    <property type="protein sequence ID" value="KAK6306138.1"/>
    <property type="molecule type" value="Genomic_DNA"/>
</dbReference>
<feature type="domain" description="Cyclic nucleotide-binding" evidence="1">
    <location>
        <begin position="13"/>
        <end position="149"/>
    </location>
</feature>
<dbReference type="Gene3D" id="2.60.120.10">
    <property type="entry name" value="Jelly Rolls"/>
    <property type="match status" value="1"/>
</dbReference>
<evidence type="ECO:0000313" key="3">
    <source>
        <dbReference type="Proteomes" id="UP001356427"/>
    </source>
</evidence>
<dbReference type="InterPro" id="IPR050301">
    <property type="entry name" value="NTE"/>
</dbReference>
<comment type="caution">
    <text evidence="2">The sequence shown here is derived from an EMBL/GenBank/DDBJ whole genome shotgun (WGS) entry which is preliminary data.</text>
</comment>
<dbReference type="AlphaFoldDB" id="A0AAN8QPW2"/>
<dbReference type="SMART" id="SM00100">
    <property type="entry name" value="cNMP"/>
    <property type="match status" value="1"/>
</dbReference>
<dbReference type="InterPro" id="IPR000595">
    <property type="entry name" value="cNMP-bd_dom"/>
</dbReference>
<dbReference type="InterPro" id="IPR014710">
    <property type="entry name" value="RmlC-like_jellyroll"/>
</dbReference>
<dbReference type="PANTHER" id="PTHR14226">
    <property type="entry name" value="NEUROPATHY TARGET ESTERASE/SWISS CHEESE D.MELANOGASTER"/>
    <property type="match status" value="1"/>
</dbReference>
<dbReference type="GO" id="GO:0005783">
    <property type="term" value="C:endoplasmic reticulum"/>
    <property type="evidence" value="ECO:0007669"/>
    <property type="project" value="TreeGrafter"/>
</dbReference>
<name>A0AAN8QPW2_9TELE</name>
<dbReference type="FunFam" id="2.60.120.10:FF:000012">
    <property type="entry name" value="neuropathy target esterase isoform X2"/>
    <property type="match status" value="1"/>
</dbReference>
<protein>
    <recommendedName>
        <fullName evidence="1">Cyclic nucleotide-binding domain-containing protein</fullName>
    </recommendedName>
</protein>
<dbReference type="Proteomes" id="UP001356427">
    <property type="component" value="Unassembled WGS sequence"/>
</dbReference>
<dbReference type="InterPro" id="IPR018490">
    <property type="entry name" value="cNMP-bd_dom_sf"/>
</dbReference>
<dbReference type="PANTHER" id="PTHR14226:SF23">
    <property type="entry name" value="PATATIN-LIKE PHOSPHOLIPASE DOMAIN-CONTAINING PROTEIN 7"/>
    <property type="match status" value="1"/>
</dbReference>
<dbReference type="GO" id="GO:0004622">
    <property type="term" value="F:phosphatidylcholine lysophospholipase activity"/>
    <property type="evidence" value="ECO:0007669"/>
    <property type="project" value="TreeGrafter"/>
</dbReference>
<organism evidence="2 3">
    <name type="scientific">Coregonus suidteri</name>
    <dbReference type="NCBI Taxonomy" id="861788"/>
    <lineage>
        <taxon>Eukaryota</taxon>
        <taxon>Metazoa</taxon>
        <taxon>Chordata</taxon>
        <taxon>Craniata</taxon>
        <taxon>Vertebrata</taxon>
        <taxon>Euteleostomi</taxon>
        <taxon>Actinopterygii</taxon>
        <taxon>Neopterygii</taxon>
        <taxon>Teleostei</taxon>
        <taxon>Protacanthopterygii</taxon>
        <taxon>Salmoniformes</taxon>
        <taxon>Salmonidae</taxon>
        <taxon>Coregoninae</taxon>
        <taxon>Coregonus</taxon>
    </lineage>
</organism>
<reference evidence="2 3" key="1">
    <citation type="submission" date="2021-04" db="EMBL/GenBank/DDBJ databases">
        <authorList>
            <person name="De Guttry C."/>
            <person name="Zahm M."/>
            <person name="Klopp C."/>
            <person name="Cabau C."/>
            <person name="Louis A."/>
            <person name="Berthelot C."/>
            <person name="Parey E."/>
            <person name="Roest Crollius H."/>
            <person name="Montfort J."/>
            <person name="Robinson-Rechavi M."/>
            <person name="Bucao C."/>
            <person name="Bouchez O."/>
            <person name="Gislard M."/>
            <person name="Lluch J."/>
            <person name="Milhes M."/>
            <person name="Lampietro C."/>
            <person name="Lopez Roques C."/>
            <person name="Donnadieu C."/>
            <person name="Braasch I."/>
            <person name="Desvignes T."/>
            <person name="Postlethwait J."/>
            <person name="Bobe J."/>
            <person name="Wedekind C."/>
            <person name="Guiguen Y."/>
        </authorList>
    </citation>
    <scope>NUCLEOTIDE SEQUENCE [LARGE SCALE GENOMIC DNA]</scope>
    <source>
        <strain evidence="2">Cs_M1</strain>
        <tissue evidence="2">Blood</tissue>
    </source>
</reference>
<evidence type="ECO:0000313" key="2">
    <source>
        <dbReference type="EMBL" id="KAK6306138.1"/>
    </source>
</evidence>
<evidence type="ECO:0000259" key="1">
    <source>
        <dbReference type="PROSITE" id="PS50042"/>
    </source>
</evidence>
<dbReference type="PROSITE" id="PS50042">
    <property type="entry name" value="CNMP_BINDING_3"/>
    <property type="match status" value="1"/>
</dbReference>
<dbReference type="Pfam" id="PF00027">
    <property type="entry name" value="cNMP_binding"/>
    <property type="match status" value="1"/>
</dbReference>
<proteinExistence type="predicted"/>
<accession>A0AAN8QPW2</accession>
<sequence>MSDNPCVIHLTRVLGHFEKPLFLELCRHMVFVQLHEMEPLFRPGDIDDSIYVVQDGRLELSIHECKVPTCYIYLDGTDVVVKEVLPGDSVHSLLSILDVITGHSAPYKTGSARAATPSTILRLPAAAFQCVFEKYPETLVRIIQIIMVRLHRVTFLALHNYLGLTTELFNAESQAVPLVAVQCDR</sequence>
<gene>
    <name evidence="2" type="ORF">J4Q44_G00230630</name>
</gene>
<keyword evidence="3" id="KW-1185">Reference proteome</keyword>